<comment type="caution">
    <text evidence="7">The sequence shown here is derived from an EMBL/GenBank/DDBJ whole genome shotgun (WGS) entry which is preliminary data.</text>
</comment>
<comment type="subcellular location">
    <subcellularLocation>
        <location evidence="1">Membrane</location>
    </subcellularLocation>
</comment>
<dbReference type="EMBL" id="LSRX01000060">
    <property type="protein sequence ID" value="OLQ11345.1"/>
    <property type="molecule type" value="Genomic_DNA"/>
</dbReference>
<keyword evidence="3 6" id="KW-1133">Transmembrane helix</keyword>
<keyword evidence="8" id="KW-1185">Reference proteome</keyword>
<dbReference type="PANTHER" id="PTHR21266:SF32">
    <property type="entry name" value="CHOLESTEROL 7-DESATURASE NVD"/>
    <property type="match status" value="1"/>
</dbReference>
<protein>
    <submittedName>
        <fullName evidence="7">Protochlorophyllide-dependent translocon component 52, chloroplastic</fullName>
    </submittedName>
</protein>
<evidence type="ECO:0000256" key="4">
    <source>
        <dbReference type="ARBA" id="ARBA00023002"/>
    </source>
</evidence>
<keyword evidence="5 6" id="KW-0472">Membrane</keyword>
<evidence type="ECO:0000256" key="5">
    <source>
        <dbReference type="ARBA" id="ARBA00023136"/>
    </source>
</evidence>
<evidence type="ECO:0000313" key="7">
    <source>
        <dbReference type="EMBL" id="OLQ11345.1"/>
    </source>
</evidence>
<evidence type="ECO:0000256" key="1">
    <source>
        <dbReference type="ARBA" id="ARBA00004370"/>
    </source>
</evidence>
<feature type="transmembrane region" description="Helical" evidence="6">
    <location>
        <begin position="198"/>
        <end position="221"/>
    </location>
</feature>
<name>A0A1Q9EVD7_SYMMI</name>
<dbReference type="OrthoDB" id="426882at2759"/>
<dbReference type="GO" id="GO:0016491">
    <property type="term" value="F:oxidoreductase activity"/>
    <property type="evidence" value="ECO:0007669"/>
    <property type="project" value="UniProtKB-KW"/>
</dbReference>
<dbReference type="GO" id="GO:0005737">
    <property type="term" value="C:cytoplasm"/>
    <property type="evidence" value="ECO:0007669"/>
    <property type="project" value="TreeGrafter"/>
</dbReference>
<reference evidence="7 8" key="1">
    <citation type="submission" date="2016-02" db="EMBL/GenBank/DDBJ databases">
        <title>Genome analysis of coral dinoflagellate symbionts highlights evolutionary adaptations to a symbiotic lifestyle.</title>
        <authorList>
            <person name="Aranda M."/>
            <person name="Li Y."/>
            <person name="Liew Y.J."/>
            <person name="Baumgarten S."/>
            <person name="Simakov O."/>
            <person name="Wilson M."/>
            <person name="Piel J."/>
            <person name="Ashoor H."/>
            <person name="Bougouffa S."/>
            <person name="Bajic V.B."/>
            <person name="Ryu T."/>
            <person name="Ravasi T."/>
            <person name="Bayer T."/>
            <person name="Micklem G."/>
            <person name="Kim H."/>
            <person name="Bhak J."/>
            <person name="Lajeunesse T.C."/>
            <person name="Voolstra C.R."/>
        </authorList>
    </citation>
    <scope>NUCLEOTIDE SEQUENCE [LARGE SCALE GENOMIC DNA]</scope>
    <source>
        <strain evidence="7 8">CCMP2467</strain>
    </source>
</reference>
<accession>A0A1Q9EVD7</accession>
<evidence type="ECO:0000256" key="6">
    <source>
        <dbReference type="SAM" id="Phobius"/>
    </source>
</evidence>
<gene>
    <name evidence="7" type="primary">PTC52</name>
    <name evidence="7" type="ORF">AK812_SmicGene4827</name>
</gene>
<dbReference type="Proteomes" id="UP000186817">
    <property type="component" value="Unassembled WGS sequence"/>
</dbReference>
<evidence type="ECO:0000256" key="2">
    <source>
        <dbReference type="ARBA" id="ARBA00022692"/>
    </source>
</evidence>
<evidence type="ECO:0000313" key="8">
    <source>
        <dbReference type="Proteomes" id="UP000186817"/>
    </source>
</evidence>
<dbReference type="PANTHER" id="PTHR21266">
    <property type="entry name" value="IRON-SULFUR DOMAIN CONTAINING PROTEIN"/>
    <property type="match status" value="1"/>
</dbReference>
<dbReference type="GO" id="GO:0016020">
    <property type="term" value="C:membrane"/>
    <property type="evidence" value="ECO:0007669"/>
    <property type="project" value="UniProtKB-SubCell"/>
</dbReference>
<keyword evidence="4" id="KW-0560">Oxidoreductase</keyword>
<dbReference type="AlphaFoldDB" id="A0A1Q9EVD7"/>
<proteinExistence type="predicted"/>
<organism evidence="7 8">
    <name type="scientific">Symbiodinium microadriaticum</name>
    <name type="common">Dinoflagellate</name>
    <name type="synonym">Zooxanthella microadriatica</name>
    <dbReference type="NCBI Taxonomy" id="2951"/>
    <lineage>
        <taxon>Eukaryota</taxon>
        <taxon>Sar</taxon>
        <taxon>Alveolata</taxon>
        <taxon>Dinophyceae</taxon>
        <taxon>Suessiales</taxon>
        <taxon>Symbiodiniaceae</taxon>
        <taxon>Symbiodinium</taxon>
    </lineage>
</organism>
<evidence type="ECO:0000256" key="3">
    <source>
        <dbReference type="ARBA" id="ARBA00022989"/>
    </source>
</evidence>
<dbReference type="InterPro" id="IPR050584">
    <property type="entry name" value="Cholesterol_7-desaturase"/>
</dbReference>
<sequence>MLCVRPCDRSSRSRELFAPNGGGWWRFAASRWGATAMYKAALGNLALHSLESLELIHRNSCNCTKACMFVDCKREPGQGPTPPTAFVTHLSNHKVLEDDNIFLHFQGENLAPDGMQDAQWRERLYMPTSADGAVLCYHRWLEQFSEGGIVWARQRERRQWASKFELLERRYSHTEHCSSCLNALHAADTLGKLAEVTVLLGVLSISLFPSFAWPLAALTLLSYMMKQACSGLQQQLTVGEYPPPRNQE</sequence>
<keyword evidence="2 6" id="KW-0812">Transmembrane</keyword>